<evidence type="ECO:0000313" key="1">
    <source>
        <dbReference type="EMBL" id="SOE17534.1"/>
    </source>
</evidence>
<dbReference type="GO" id="GO:0019825">
    <property type="term" value="F:oxygen binding"/>
    <property type="evidence" value="ECO:0007669"/>
    <property type="project" value="InterPro"/>
</dbReference>
<sequence>MADRPDPFVINARPAPPRVPDVAITPDEIALLVERFYSAVRQHPRLGPLFENRLAGKWPPHLERMNLFWRSVLLHSGEYSGQPVVKHNGLPDLQEGDFRLWLELFEQTTAELFETEIAAPIQVIARRIARSLWLARFGTPFNKAPDWLD</sequence>
<dbReference type="CDD" id="cd08916">
    <property type="entry name" value="TrHb3_P"/>
    <property type="match status" value="1"/>
</dbReference>
<organism evidence="1 2">
    <name type="scientific">Hoeflea halophila</name>
    <dbReference type="NCBI Taxonomy" id="714899"/>
    <lineage>
        <taxon>Bacteria</taxon>
        <taxon>Pseudomonadati</taxon>
        <taxon>Pseudomonadota</taxon>
        <taxon>Alphaproteobacteria</taxon>
        <taxon>Hyphomicrobiales</taxon>
        <taxon>Rhizobiaceae</taxon>
        <taxon>Hoeflea</taxon>
    </lineage>
</organism>
<reference evidence="2" key="1">
    <citation type="submission" date="2017-08" db="EMBL/GenBank/DDBJ databases">
        <authorList>
            <person name="Varghese N."/>
            <person name="Submissions S."/>
        </authorList>
    </citation>
    <scope>NUCLEOTIDE SEQUENCE [LARGE SCALE GENOMIC DNA]</scope>
    <source>
        <strain evidence="2">KCTC 23107</strain>
    </source>
</reference>
<name>A0A286IE18_9HYPH</name>
<dbReference type="InterPro" id="IPR012292">
    <property type="entry name" value="Globin/Proto"/>
</dbReference>
<gene>
    <name evidence="1" type="ORF">SAMN05877838_2434</name>
</gene>
<dbReference type="Proteomes" id="UP000219465">
    <property type="component" value="Unassembled WGS sequence"/>
</dbReference>
<dbReference type="OrthoDB" id="25954at2"/>
<dbReference type="InterPro" id="IPR009050">
    <property type="entry name" value="Globin-like_sf"/>
</dbReference>
<dbReference type="RefSeq" id="WP_097108020.1">
    <property type="nucleotide sequence ID" value="NZ_OCPC01000003.1"/>
</dbReference>
<dbReference type="AlphaFoldDB" id="A0A286IE18"/>
<evidence type="ECO:0000313" key="2">
    <source>
        <dbReference type="Proteomes" id="UP000219465"/>
    </source>
</evidence>
<dbReference type="Gene3D" id="1.10.490.10">
    <property type="entry name" value="Globins"/>
    <property type="match status" value="1"/>
</dbReference>
<keyword evidence="2" id="KW-1185">Reference proteome</keyword>
<protein>
    <submittedName>
        <fullName evidence="1">Hemoglobin</fullName>
    </submittedName>
</protein>
<dbReference type="SUPFAM" id="SSF46458">
    <property type="entry name" value="Globin-like"/>
    <property type="match status" value="1"/>
</dbReference>
<proteinExistence type="predicted"/>
<accession>A0A286IE18</accession>
<dbReference type="GO" id="GO:0020037">
    <property type="term" value="F:heme binding"/>
    <property type="evidence" value="ECO:0007669"/>
    <property type="project" value="InterPro"/>
</dbReference>
<dbReference type="EMBL" id="OCPC01000003">
    <property type="protein sequence ID" value="SOE17534.1"/>
    <property type="molecule type" value="Genomic_DNA"/>
</dbReference>